<dbReference type="InterPro" id="IPR002762">
    <property type="entry name" value="CbiX-like"/>
</dbReference>
<keyword evidence="4" id="KW-1185">Reference proteome</keyword>
<dbReference type="RefSeq" id="WP_168007299.1">
    <property type="nucleotide sequence ID" value="NZ_JAATHJ010000016.1"/>
</dbReference>
<dbReference type="GO" id="GO:0046872">
    <property type="term" value="F:metal ion binding"/>
    <property type="evidence" value="ECO:0007669"/>
    <property type="project" value="UniProtKB-KW"/>
</dbReference>
<evidence type="ECO:0000256" key="1">
    <source>
        <dbReference type="ARBA" id="ARBA00022723"/>
    </source>
</evidence>
<dbReference type="CDD" id="cd03414">
    <property type="entry name" value="CbiX_SirB_C"/>
    <property type="match status" value="1"/>
</dbReference>
<dbReference type="PANTHER" id="PTHR33542">
    <property type="entry name" value="SIROHYDROCHLORIN FERROCHELATASE, CHLOROPLASTIC"/>
    <property type="match status" value="1"/>
</dbReference>
<dbReference type="GO" id="GO:0016829">
    <property type="term" value="F:lyase activity"/>
    <property type="evidence" value="ECO:0007669"/>
    <property type="project" value="UniProtKB-KW"/>
</dbReference>
<sequence>MQGVLYIGHGSRSPKTKEESIQFIQQVEARVEAPLQELCFLELESPTIRDGFTKLVENGATSIAIVPLLLLSAGHYYADIPEELEHVREEFPDIRVTYGRPLGVQQRTVEALARRAEEAGAITKNTVVLLVGRGSRSPETKSAVRLTAKKLKRRLGVRKVETCYLAACKPSFAEGMENAAKYDDVIVLPYLWFTGLLYESMEREVAASPFRLAPYLGAHLLMIEVLSERAGQALHAETIENRLDEHMAWWI</sequence>
<keyword evidence="1" id="KW-0479">Metal-binding</keyword>
<reference evidence="3 4" key="1">
    <citation type="submission" date="2020-03" db="EMBL/GenBank/DDBJ databases">
        <title>Assessment of the enzymatic potential of alkaline-tolerant lipase obtained from Bacillus luteus H11 (technogenic soil) for the bioremediation of saline soils contaminated with petroleum substances.</title>
        <authorList>
            <person name="Kalwasinska A."/>
        </authorList>
    </citation>
    <scope>NUCLEOTIDE SEQUENCE [LARGE SCALE GENOMIC DNA]</scope>
    <source>
        <strain evidence="3 4">H11</strain>
    </source>
</reference>
<dbReference type="EMBL" id="JAATHJ010000016">
    <property type="protein sequence ID" value="NJP38119.1"/>
    <property type="molecule type" value="Genomic_DNA"/>
</dbReference>
<keyword evidence="2" id="KW-0456">Lyase</keyword>
<dbReference type="PANTHER" id="PTHR33542:SF3">
    <property type="entry name" value="SIROHYDROCHLORIN FERROCHELATASE, CHLOROPLASTIC"/>
    <property type="match status" value="1"/>
</dbReference>
<protein>
    <submittedName>
        <fullName evidence="3">Sirohydrochlorin chelatase</fullName>
    </submittedName>
</protein>
<name>A0A969PV76_9BACI</name>
<evidence type="ECO:0000313" key="3">
    <source>
        <dbReference type="EMBL" id="NJP38119.1"/>
    </source>
</evidence>
<dbReference type="InterPro" id="IPR050963">
    <property type="entry name" value="Sirohydro_Cobaltochel/CbiX"/>
</dbReference>
<dbReference type="Gene3D" id="3.40.50.1400">
    <property type="match status" value="2"/>
</dbReference>
<dbReference type="SUPFAM" id="SSF53800">
    <property type="entry name" value="Chelatase"/>
    <property type="match status" value="1"/>
</dbReference>
<dbReference type="Pfam" id="PF01903">
    <property type="entry name" value="CbiX"/>
    <property type="match status" value="2"/>
</dbReference>
<gene>
    <name evidence="3" type="ORF">HCN83_11045</name>
</gene>
<accession>A0A969PV76</accession>
<dbReference type="Proteomes" id="UP000752012">
    <property type="component" value="Unassembled WGS sequence"/>
</dbReference>
<organism evidence="3 4">
    <name type="scientific">Alkalicoccus luteus</name>
    <dbReference type="NCBI Taxonomy" id="1237094"/>
    <lineage>
        <taxon>Bacteria</taxon>
        <taxon>Bacillati</taxon>
        <taxon>Bacillota</taxon>
        <taxon>Bacilli</taxon>
        <taxon>Bacillales</taxon>
        <taxon>Bacillaceae</taxon>
        <taxon>Alkalicoccus</taxon>
    </lineage>
</organism>
<comment type="caution">
    <text evidence="3">The sequence shown here is derived from an EMBL/GenBank/DDBJ whole genome shotgun (WGS) entry which is preliminary data.</text>
</comment>
<evidence type="ECO:0000256" key="2">
    <source>
        <dbReference type="ARBA" id="ARBA00023239"/>
    </source>
</evidence>
<dbReference type="CDD" id="cd03416">
    <property type="entry name" value="CbiX_SirB_N"/>
    <property type="match status" value="1"/>
</dbReference>
<dbReference type="AlphaFoldDB" id="A0A969PV76"/>
<proteinExistence type="predicted"/>
<evidence type="ECO:0000313" key="4">
    <source>
        <dbReference type="Proteomes" id="UP000752012"/>
    </source>
</evidence>